<keyword evidence="4" id="KW-0010">Activator</keyword>
<dbReference type="PANTHER" id="PTHR31839">
    <property type="entry name" value="DEHYDRATION-RESPONSIVE ELEMENT-BINDING PROTEIN 1D"/>
    <property type="match status" value="1"/>
</dbReference>
<sequence>MSQNTIHNMSSSSSLSSKKHPVYHGIRRRGGKWVSEIREPRKTNRIWLGTFLTPEMAAAAYDVAALALKGGETVLNFPESIGRYPVPATNSPDDIRAAAIAAAELMEAPEASRNQLSNVFQPENAATPWFSETGFLDEETIFSMPSLLMDMAQGMLLSPPRMSPHNSPENSVGESLWNYF</sequence>
<dbReference type="GO" id="GO:0005634">
    <property type="term" value="C:nucleus"/>
    <property type="evidence" value="ECO:0007669"/>
    <property type="project" value="UniProtKB-SubCell"/>
</dbReference>
<evidence type="ECO:0000259" key="9">
    <source>
        <dbReference type="PROSITE" id="PS51032"/>
    </source>
</evidence>
<evidence type="ECO:0000256" key="6">
    <source>
        <dbReference type="ARBA" id="ARBA00023242"/>
    </source>
</evidence>
<feature type="compositionally biased region" description="Polar residues" evidence="8">
    <location>
        <begin position="164"/>
        <end position="173"/>
    </location>
</feature>
<dbReference type="InterPro" id="IPR036955">
    <property type="entry name" value="AP2/ERF_dom_sf"/>
</dbReference>
<evidence type="ECO:0000256" key="2">
    <source>
        <dbReference type="ARBA" id="ARBA00023015"/>
    </source>
</evidence>
<dbReference type="InterPro" id="IPR045277">
    <property type="entry name" value="DRE1A-I"/>
</dbReference>
<dbReference type="PANTHER" id="PTHR31839:SF85">
    <property type="entry name" value="AP2_ERF DOMAIN-CONTAINING PROTEIN"/>
    <property type="match status" value="1"/>
</dbReference>
<evidence type="ECO:0000256" key="4">
    <source>
        <dbReference type="ARBA" id="ARBA00023159"/>
    </source>
</evidence>
<evidence type="ECO:0000256" key="1">
    <source>
        <dbReference type="ARBA" id="ARBA00004123"/>
    </source>
</evidence>
<evidence type="ECO:0000313" key="10">
    <source>
        <dbReference type="EMBL" id="KAE9614164.1"/>
    </source>
</evidence>
<gene>
    <name evidence="10" type="ORF">Lalb_Chr05g0225071</name>
</gene>
<dbReference type="InterPro" id="IPR016177">
    <property type="entry name" value="DNA-bd_dom_sf"/>
</dbReference>
<comment type="similarity">
    <text evidence="7">Belongs to the AP2/ERF transcription factor family. ERF subfamily.</text>
</comment>
<comment type="caution">
    <text evidence="10">The sequence shown here is derived from an EMBL/GenBank/DDBJ whole genome shotgun (WGS) entry which is preliminary data.</text>
</comment>
<dbReference type="Gene3D" id="3.30.730.10">
    <property type="entry name" value="AP2/ERF domain"/>
    <property type="match status" value="1"/>
</dbReference>
<feature type="region of interest" description="Disordered" evidence="8">
    <location>
        <begin position="161"/>
        <end position="180"/>
    </location>
</feature>
<dbReference type="OrthoDB" id="1932364at2759"/>
<evidence type="ECO:0000256" key="7">
    <source>
        <dbReference type="ARBA" id="ARBA00024343"/>
    </source>
</evidence>
<evidence type="ECO:0000256" key="5">
    <source>
        <dbReference type="ARBA" id="ARBA00023163"/>
    </source>
</evidence>
<keyword evidence="11" id="KW-1185">Reference proteome</keyword>
<feature type="region of interest" description="Disordered" evidence="8">
    <location>
        <begin position="1"/>
        <end position="26"/>
    </location>
</feature>
<proteinExistence type="inferred from homology"/>
<dbReference type="Pfam" id="PF00847">
    <property type="entry name" value="AP2"/>
    <property type="match status" value="1"/>
</dbReference>
<dbReference type="Proteomes" id="UP000447434">
    <property type="component" value="Chromosome 5"/>
</dbReference>
<evidence type="ECO:0000256" key="8">
    <source>
        <dbReference type="SAM" id="MobiDB-lite"/>
    </source>
</evidence>
<dbReference type="PROSITE" id="PS51032">
    <property type="entry name" value="AP2_ERF"/>
    <property type="match status" value="1"/>
</dbReference>
<reference evidence="11" key="1">
    <citation type="journal article" date="2020" name="Nat. Commun.">
        <title>Genome sequence of the cluster root forming white lupin.</title>
        <authorList>
            <person name="Hufnagel B."/>
            <person name="Marques A."/>
            <person name="Soriano A."/>
            <person name="Marques L."/>
            <person name="Divol F."/>
            <person name="Doumas P."/>
            <person name="Sallet E."/>
            <person name="Mancinotti D."/>
            <person name="Carrere S."/>
            <person name="Marande W."/>
            <person name="Arribat S."/>
            <person name="Keller J."/>
            <person name="Huneau C."/>
            <person name="Blein T."/>
            <person name="Aime D."/>
            <person name="Laguerre M."/>
            <person name="Taylor J."/>
            <person name="Schubert V."/>
            <person name="Nelson M."/>
            <person name="Geu-Flores F."/>
            <person name="Crespi M."/>
            <person name="Gallardo-Guerrero K."/>
            <person name="Delaux P.-M."/>
            <person name="Salse J."/>
            <person name="Berges H."/>
            <person name="Guyot R."/>
            <person name="Gouzy J."/>
            <person name="Peret B."/>
        </authorList>
    </citation>
    <scope>NUCLEOTIDE SEQUENCE [LARGE SCALE GENOMIC DNA]</scope>
    <source>
        <strain evidence="11">cv. Amiga</strain>
    </source>
</reference>
<dbReference type="SUPFAM" id="SSF54171">
    <property type="entry name" value="DNA-binding domain"/>
    <property type="match status" value="1"/>
</dbReference>
<dbReference type="CDD" id="cd00018">
    <property type="entry name" value="AP2"/>
    <property type="match status" value="1"/>
</dbReference>
<dbReference type="SMART" id="SM00380">
    <property type="entry name" value="AP2"/>
    <property type="match status" value="1"/>
</dbReference>
<evidence type="ECO:0000256" key="3">
    <source>
        <dbReference type="ARBA" id="ARBA00023125"/>
    </source>
</evidence>
<dbReference type="AlphaFoldDB" id="A0A6A4QM70"/>
<evidence type="ECO:0000313" key="11">
    <source>
        <dbReference type="Proteomes" id="UP000447434"/>
    </source>
</evidence>
<keyword evidence="3" id="KW-0238">DNA-binding</keyword>
<comment type="subcellular location">
    <subcellularLocation>
        <location evidence="1">Nucleus</location>
    </subcellularLocation>
</comment>
<keyword evidence="2" id="KW-0805">Transcription regulation</keyword>
<dbReference type="InterPro" id="IPR001471">
    <property type="entry name" value="AP2/ERF_dom"/>
</dbReference>
<dbReference type="GO" id="GO:0003700">
    <property type="term" value="F:DNA-binding transcription factor activity"/>
    <property type="evidence" value="ECO:0007669"/>
    <property type="project" value="InterPro"/>
</dbReference>
<organism evidence="10 11">
    <name type="scientific">Lupinus albus</name>
    <name type="common">White lupine</name>
    <name type="synonym">Lupinus termis</name>
    <dbReference type="NCBI Taxonomy" id="3870"/>
    <lineage>
        <taxon>Eukaryota</taxon>
        <taxon>Viridiplantae</taxon>
        <taxon>Streptophyta</taxon>
        <taxon>Embryophyta</taxon>
        <taxon>Tracheophyta</taxon>
        <taxon>Spermatophyta</taxon>
        <taxon>Magnoliopsida</taxon>
        <taxon>eudicotyledons</taxon>
        <taxon>Gunneridae</taxon>
        <taxon>Pentapetalae</taxon>
        <taxon>rosids</taxon>
        <taxon>fabids</taxon>
        <taxon>Fabales</taxon>
        <taxon>Fabaceae</taxon>
        <taxon>Papilionoideae</taxon>
        <taxon>50 kb inversion clade</taxon>
        <taxon>genistoids sensu lato</taxon>
        <taxon>core genistoids</taxon>
        <taxon>Genisteae</taxon>
        <taxon>Lupinus</taxon>
    </lineage>
</organism>
<keyword evidence="5" id="KW-0804">Transcription</keyword>
<dbReference type="EMBL" id="WOCE01000005">
    <property type="protein sequence ID" value="KAE9614164.1"/>
    <property type="molecule type" value="Genomic_DNA"/>
</dbReference>
<keyword evidence="6" id="KW-0539">Nucleus</keyword>
<accession>A0A6A4QM70</accession>
<protein>
    <submittedName>
        <fullName evidence="10">Putative transcription factor AP2-EREBP family</fullName>
    </submittedName>
</protein>
<feature type="compositionally biased region" description="Basic residues" evidence="8">
    <location>
        <begin position="17"/>
        <end position="26"/>
    </location>
</feature>
<feature type="domain" description="AP2/ERF" evidence="9">
    <location>
        <begin position="22"/>
        <end position="78"/>
    </location>
</feature>
<name>A0A6A4QM70_LUPAL</name>
<dbReference type="GO" id="GO:0003677">
    <property type="term" value="F:DNA binding"/>
    <property type="evidence" value="ECO:0007669"/>
    <property type="project" value="UniProtKB-KW"/>
</dbReference>